<dbReference type="EMBL" id="KT934943">
    <property type="protein sequence ID" value="ALM02473.1"/>
    <property type="molecule type" value="Genomic_DNA"/>
</dbReference>
<keyword evidence="2" id="KW-1185">Reference proteome</keyword>
<evidence type="ECO:0000313" key="2">
    <source>
        <dbReference type="Proteomes" id="UP000203990"/>
    </source>
</evidence>
<dbReference type="GeneID" id="26523050"/>
<evidence type="ECO:0000313" key="1">
    <source>
        <dbReference type="EMBL" id="ALM02473.1"/>
    </source>
</evidence>
<gene>
    <name evidence="1" type="ORF">KB57_085</name>
</gene>
<protein>
    <submittedName>
        <fullName evidence="1">Uncharacterized protein</fullName>
    </submittedName>
</protein>
<dbReference type="KEGG" id="vg:26523050"/>
<name>A0A0S1RUW7_9CAUD</name>
<dbReference type="Proteomes" id="UP000203990">
    <property type="component" value="Segment"/>
</dbReference>
<accession>A0A0S1RUW7</accession>
<reference evidence="1 2" key="1">
    <citation type="submission" date="2015-10" db="EMBL/GenBank/DDBJ databases">
        <title>Complete genome sequence of Klebsiella pneumoniae bacteriophage vB_KpnM_KB57.</title>
        <authorList>
            <person name="Volozhantsev N.V."/>
            <person name="Popova A.V."/>
            <person name="Krasilnikova V.M."/>
            <person name="Bogun A.G."/>
        </authorList>
    </citation>
    <scope>NUCLEOTIDE SEQUENCE [LARGE SCALE GENOMIC DNA]</scope>
</reference>
<sequence length="62" mass="6290">MFGSLLRMAGDIVGTAVVVTATVAEPFVDVAAEVLDAADEIIVSPTAGVVGEVCDSIKDVVR</sequence>
<organism evidence="1 2">
    <name type="scientific">Klebsiella phage vB_KpnM_KB57</name>
    <dbReference type="NCBI Taxonomy" id="1719140"/>
    <lineage>
        <taxon>Viruses</taxon>
        <taxon>Duplodnaviria</taxon>
        <taxon>Heunggongvirae</taxon>
        <taxon>Uroviricota</taxon>
        <taxon>Caudoviricetes</taxon>
        <taxon>Vequintavirinae</taxon>
        <taxon>Mydovirus</taxon>
        <taxon>Mydovirus KB57</taxon>
    </lineage>
</organism>
<proteinExistence type="predicted"/>
<dbReference type="RefSeq" id="YP_009187698.1">
    <property type="nucleotide sequence ID" value="NC_028659.1"/>
</dbReference>